<sequence length="380" mass="41733">MAEWLIYVRDADRNRVALVEDYQTLTLIRRFNAVGTWELDIDQRTAPASQLATAGYGIEVVRDDGSTLTTVLSGPVDHRARVRDLRRNRLRLTGVDDMVWLARRLAHPEPATSSPPYNTNAYDVRTGTASTILRQYVDVNAGPGALTPRQVDGLTLAADPAVGSSVTGRARWQNLLELLQKLALAGGDLGFQVVQSGTDLEFSVYQPEDKTGTVHFSEDLGNLVGFSYEVRGPKASYIYVGGGGEGTARTIREGQDSTDVATWGRNETFVDRRDTTDTGELDQEITETLDTSGVETRLELEPIDLDGQTYLTHYDLGDKVTVVVDGVTITDIVRAVRIELTPEGPQKVMPDITTPDPTDVLGLFRRLAAAEGRISNLERR</sequence>
<proteinExistence type="predicted"/>
<dbReference type="EMBL" id="BMMK01000018">
    <property type="protein sequence ID" value="GGM64043.1"/>
    <property type="molecule type" value="Genomic_DNA"/>
</dbReference>
<dbReference type="RefSeq" id="WP_189059566.1">
    <property type="nucleotide sequence ID" value="NZ_BMMK01000018.1"/>
</dbReference>
<name>A0A8J3FWZ3_9PSEU</name>
<evidence type="ECO:0000259" key="1">
    <source>
        <dbReference type="Pfam" id="PF14594"/>
    </source>
</evidence>
<feature type="domain" description="Gp28/Gp37-like" evidence="1">
    <location>
        <begin position="6"/>
        <end position="350"/>
    </location>
</feature>
<evidence type="ECO:0000313" key="3">
    <source>
        <dbReference type="Proteomes" id="UP000637578"/>
    </source>
</evidence>
<protein>
    <recommendedName>
        <fullName evidence="1">Gp28/Gp37-like domain-containing protein</fullName>
    </recommendedName>
</protein>
<dbReference type="Pfam" id="PF14594">
    <property type="entry name" value="Sipho_Gp37"/>
    <property type="match status" value="1"/>
</dbReference>
<reference evidence="2" key="2">
    <citation type="submission" date="2020-09" db="EMBL/GenBank/DDBJ databases">
        <authorList>
            <person name="Sun Q."/>
            <person name="Zhou Y."/>
        </authorList>
    </citation>
    <scope>NUCLEOTIDE SEQUENCE</scope>
    <source>
        <strain evidence="2">CGMCC 4.5737</strain>
    </source>
</reference>
<evidence type="ECO:0000313" key="2">
    <source>
        <dbReference type="EMBL" id="GGM64043.1"/>
    </source>
</evidence>
<accession>A0A8J3FWZ3</accession>
<keyword evidence="3" id="KW-1185">Reference proteome</keyword>
<comment type="caution">
    <text evidence="2">The sequence shown here is derived from an EMBL/GenBank/DDBJ whole genome shotgun (WGS) entry which is preliminary data.</text>
</comment>
<dbReference type="Proteomes" id="UP000637578">
    <property type="component" value="Unassembled WGS sequence"/>
</dbReference>
<gene>
    <name evidence="2" type="ORF">GCM10012275_38210</name>
</gene>
<reference evidence="2" key="1">
    <citation type="journal article" date="2014" name="Int. J. Syst. Evol. Microbiol.">
        <title>Complete genome sequence of Corynebacterium casei LMG S-19264T (=DSM 44701T), isolated from a smear-ripened cheese.</title>
        <authorList>
            <consortium name="US DOE Joint Genome Institute (JGI-PGF)"/>
            <person name="Walter F."/>
            <person name="Albersmeier A."/>
            <person name="Kalinowski J."/>
            <person name="Ruckert C."/>
        </authorList>
    </citation>
    <scope>NUCLEOTIDE SEQUENCE</scope>
    <source>
        <strain evidence="2">CGMCC 4.5737</strain>
    </source>
</reference>
<dbReference type="InterPro" id="IPR029432">
    <property type="entry name" value="Gp28/Gp37-like_dom"/>
</dbReference>
<organism evidence="2 3">
    <name type="scientific">Longimycelium tulufanense</name>
    <dbReference type="NCBI Taxonomy" id="907463"/>
    <lineage>
        <taxon>Bacteria</taxon>
        <taxon>Bacillati</taxon>
        <taxon>Actinomycetota</taxon>
        <taxon>Actinomycetes</taxon>
        <taxon>Pseudonocardiales</taxon>
        <taxon>Pseudonocardiaceae</taxon>
        <taxon>Longimycelium</taxon>
    </lineage>
</organism>
<dbReference type="AlphaFoldDB" id="A0A8J3FWZ3"/>